<dbReference type="SMART" id="SM01332">
    <property type="entry name" value="Cyclin_C"/>
    <property type="match status" value="1"/>
</dbReference>
<keyword evidence="5" id="KW-0131">Cell cycle</keyword>
<name>A0A1Q3FVI2_CULTA</name>
<evidence type="ECO:0000256" key="4">
    <source>
        <dbReference type="ARBA" id="ARBA00023127"/>
    </source>
</evidence>
<evidence type="ECO:0000256" key="3">
    <source>
        <dbReference type="ARBA" id="ARBA00022776"/>
    </source>
</evidence>
<dbReference type="InterPro" id="IPR039361">
    <property type="entry name" value="Cyclin"/>
</dbReference>
<evidence type="ECO:0000256" key="6">
    <source>
        <dbReference type="RuleBase" id="RU000383"/>
    </source>
</evidence>
<evidence type="ECO:0000256" key="8">
    <source>
        <dbReference type="SAM" id="MobiDB-lite"/>
    </source>
</evidence>
<organism evidence="11">
    <name type="scientific">Culex tarsalis</name>
    <name type="common">Encephalitis mosquito</name>
    <dbReference type="NCBI Taxonomy" id="7177"/>
    <lineage>
        <taxon>Eukaryota</taxon>
        <taxon>Metazoa</taxon>
        <taxon>Ecdysozoa</taxon>
        <taxon>Arthropoda</taxon>
        <taxon>Hexapoda</taxon>
        <taxon>Insecta</taxon>
        <taxon>Pterygota</taxon>
        <taxon>Neoptera</taxon>
        <taxon>Endopterygota</taxon>
        <taxon>Diptera</taxon>
        <taxon>Nematocera</taxon>
        <taxon>Culicoidea</taxon>
        <taxon>Culicidae</taxon>
        <taxon>Culicinae</taxon>
        <taxon>Culicini</taxon>
        <taxon>Culex</taxon>
        <taxon>Culex</taxon>
    </lineage>
</organism>
<evidence type="ECO:0000256" key="5">
    <source>
        <dbReference type="ARBA" id="ARBA00023306"/>
    </source>
</evidence>
<dbReference type="GO" id="GO:0005634">
    <property type="term" value="C:nucleus"/>
    <property type="evidence" value="ECO:0007669"/>
    <property type="project" value="UniProtKB-ARBA"/>
</dbReference>
<keyword evidence="2" id="KW-0132">Cell division</keyword>
<feature type="compositionally biased region" description="Low complexity" evidence="8">
    <location>
        <begin position="476"/>
        <end position="497"/>
    </location>
</feature>
<proteinExistence type="inferred from homology"/>
<dbReference type="Pfam" id="PF16500">
    <property type="entry name" value="Cyclin_N2"/>
    <property type="match status" value="1"/>
</dbReference>
<dbReference type="Gene3D" id="1.10.472.10">
    <property type="entry name" value="Cyclin-like"/>
    <property type="match status" value="2"/>
</dbReference>
<evidence type="ECO:0000256" key="1">
    <source>
        <dbReference type="ARBA" id="ARBA00006955"/>
    </source>
</evidence>
<feature type="coiled-coil region" evidence="7">
    <location>
        <begin position="405"/>
        <end position="432"/>
    </location>
</feature>
<keyword evidence="4 6" id="KW-0195">Cyclin</keyword>
<dbReference type="InterPro" id="IPR036915">
    <property type="entry name" value="Cyclin-like_sf"/>
</dbReference>
<comment type="similarity">
    <text evidence="1">Belongs to the cyclin family. Cyclin AB subfamily.</text>
</comment>
<dbReference type="Pfam" id="PF00134">
    <property type="entry name" value="Cyclin_N"/>
    <property type="match status" value="1"/>
</dbReference>
<dbReference type="PANTHER" id="PTHR10177">
    <property type="entry name" value="CYCLINS"/>
    <property type="match status" value="1"/>
</dbReference>
<dbReference type="CDD" id="cd20505">
    <property type="entry name" value="CYCLIN_CCNA_rpt2"/>
    <property type="match status" value="1"/>
</dbReference>
<accession>A0A1Q3FVI2</accession>
<dbReference type="GO" id="GO:0051301">
    <property type="term" value="P:cell division"/>
    <property type="evidence" value="ECO:0007669"/>
    <property type="project" value="UniProtKB-KW"/>
</dbReference>
<evidence type="ECO:0000256" key="7">
    <source>
        <dbReference type="SAM" id="Coils"/>
    </source>
</evidence>
<dbReference type="AlphaFoldDB" id="A0A1Q3FVI2"/>
<dbReference type="SUPFAM" id="SSF47954">
    <property type="entry name" value="Cyclin-like"/>
    <property type="match status" value="2"/>
</dbReference>
<sequence length="515" mass="57164">MATGFRIHEDLGKENQVQLAGKAVNVGAGLKQQIQQRSTFGVLNNFAANGRTAAAAAANIGADKATLKDHKLKVKPSVLATKQTKNVDENAIVVPTVNHAKAVPKPAEPFKTFQVYDDSKENNKSATVTAKATKDESFVDAAKREPLQELKNAELLETPMSVSESLSPMSVDKSVQLIEADSSLAVPRNDRERFFEVEEYQVDILAYLREAEKRHRPKPLYMKKQPDINQSMRTILVDWLVEVCEEYRLQNETLCLAISYIDRFLSFMSVVRAKLQLVGTAAMFIAAKYEEIYPPDVGEFVYITDDTYSKTQVLRMEQLILKVLGFDLSVPTTLVFTSVYCVMNDVPDKVKYMCMYLCELSLLDADPYLTYLPSKIAAGALALSRYTLDLPVWSRMLETNVGYRLEDLRDIILDLNKTHQRAESMAQQAIQEKFKANKYMQVSTIPAAELSEETFDKMCKSLAAIASAAAEAESAAATTTTTTSAVTSGSSTAEGTVPLSHNDSMREMMSSLLFV</sequence>
<dbReference type="EMBL" id="GFDL01003436">
    <property type="protein sequence ID" value="JAV31609.1"/>
    <property type="molecule type" value="Transcribed_RNA"/>
</dbReference>
<feature type="domain" description="Cyclin-like" evidence="9">
    <location>
        <begin position="238"/>
        <end position="322"/>
    </location>
</feature>
<evidence type="ECO:0000256" key="2">
    <source>
        <dbReference type="ARBA" id="ARBA00022618"/>
    </source>
</evidence>
<evidence type="ECO:0000259" key="9">
    <source>
        <dbReference type="SMART" id="SM00385"/>
    </source>
</evidence>
<protein>
    <submittedName>
        <fullName evidence="11">Putative g1/s-specific cyclin e</fullName>
    </submittedName>
</protein>
<dbReference type="InterPro" id="IPR048258">
    <property type="entry name" value="Cyclins_cyclin-box"/>
</dbReference>
<dbReference type="InterPro" id="IPR006671">
    <property type="entry name" value="Cyclin_N"/>
</dbReference>
<dbReference type="Pfam" id="PF02984">
    <property type="entry name" value="Cyclin_C"/>
    <property type="match status" value="1"/>
</dbReference>
<evidence type="ECO:0000313" key="11">
    <source>
        <dbReference type="EMBL" id="JAV31609.1"/>
    </source>
</evidence>
<dbReference type="SMART" id="SM00385">
    <property type="entry name" value="CYCLIN"/>
    <property type="match status" value="2"/>
</dbReference>
<dbReference type="InterPro" id="IPR004367">
    <property type="entry name" value="Cyclin_C-dom"/>
</dbReference>
<keyword evidence="7" id="KW-0175">Coiled coil</keyword>
<dbReference type="CDD" id="cd20504">
    <property type="entry name" value="CYCLIN_CCNA_rpt1"/>
    <property type="match status" value="1"/>
</dbReference>
<dbReference type="GO" id="GO:0000278">
    <property type="term" value="P:mitotic cell cycle"/>
    <property type="evidence" value="ECO:0007669"/>
    <property type="project" value="UniProtKB-ARBA"/>
</dbReference>
<feature type="domain" description="Cyclin-like" evidence="9">
    <location>
        <begin position="335"/>
        <end position="417"/>
    </location>
</feature>
<feature type="region of interest" description="Disordered" evidence="8">
    <location>
        <begin position="476"/>
        <end position="502"/>
    </location>
</feature>
<reference evidence="11" key="1">
    <citation type="submission" date="2017-01" db="EMBL/GenBank/DDBJ databases">
        <title>A deep insight into the sialotranscriptome of adult male and female Cluex tarsalis mosquitoes.</title>
        <authorList>
            <person name="Ribeiro J.M."/>
            <person name="Moreira F."/>
            <person name="Bernard K.A."/>
            <person name="Calvo E."/>
        </authorList>
    </citation>
    <scope>NUCLEOTIDE SEQUENCE</scope>
    <source>
        <strain evidence="11">Kern County</strain>
        <tissue evidence="11">Salivary glands</tissue>
    </source>
</reference>
<keyword evidence="3" id="KW-0498">Mitosis</keyword>
<dbReference type="InterPro" id="IPR032447">
    <property type="entry name" value="Cyclin-A_N"/>
</dbReference>
<dbReference type="InterPro" id="IPR013763">
    <property type="entry name" value="Cyclin-like_dom"/>
</dbReference>
<dbReference type="PROSITE" id="PS00292">
    <property type="entry name" value="CYCLINS"/>
    <property type="match status" value="1"/>
</dbReference>
<evidence type="ECO:0000259" key="10">
    <source>
        <dbReference type="SMART" id="SM01332"/>
    </source>
</evidence>
<dbReference type="FunFam" id="1.10.472.10:FF:000001">
    <property type="entry name" value="G2/mitotic-specific cyclin"/>
    <property type="match status" value="1"/>
</dbReference>
<feature type="domain" description="Cyclin C-terminal" evidence="10">
    <location>
        <begin position="331"/>
        <end position="448"/>
    </location>
</feature>